<dbReference type="PANTHER" id="PTHR43662">
    <property type="match status" value="1"/>
</dbReference>
<organism evidence="2">
    <name type="scientific">Armillaria mellea</name>
    <name type="common">Honey mushroom</name>
    <name type="synonym">Agaricus melleus</name>
    <dbReference type="NCBI Taxonomy" id="47429"/>
    <lineage>
        <taxon>Eukaryota</taxon>
        <taxon>Fungi</taxon>
        <taxon>Dikarya</taxon>
        <taxon>Basidiomycota</taxon>
        <taxon>Agaricomycotina</taxon>
        <taxon>Agaricomycetes</taxon>
        <taxon>Agaricomycetidae</taxon>
        <taxon>Agaricales</taxon>
        <taxon>Marasmiineae</taxon>
        <taxon>Physalacriaceae</taxon>
        <taxon>Armillaria</taxon>
    </lineage>
</organism>
<dbReference type="Pfam" id="PF09362">
    <property type="entry name" value="DUF1996"/>
    <property type="match status" value="1"/>
</dbReference>
<evidence type="ECO:0000313" key="2">
    <source>
        <dbReference type="EMBL" id="AEL31250.1"/>
    </source>
</evidence>
<feature type="domain" description="DUF1996" evidence="1">
    <location>
        <begin position="77"/>
        <end position="270"/>
    </location>
</feature>
<proteinExistence type="predicted"/>
<dbReference type="AlphaFoldDB" id="G1C5Z1"/>
<sequence>MLSLLSLLLVAVGTNAWFLSLRSFLSLLLNDQQNASTLSRSPARTPPNMSTLYMVDLVSLSLSQYSNDLLAPLPLDFGPSSTYQTMRQSQCTSCEVAQDLSNYWFPKLYFRDPKTGLFESVANGGLLIYYQNRGTKDVANGGPGLKAFPEGFKMISGDPKKRSFKYPTGLGTQAELAERAIEWSCLRYTTNNPGYSGTGGFPTTDCEAGFQSRLHFPACWDGVNVDSPDHKSHVAFLSQLDNGDCPATHPVGLMKLFYEITWDIHDFAGRLMGMPNTNVRYQSTHLLLFNIVTQPDTDGMVTSRTDGMSSMVFFPFFIPLSHHALLSALQRAIDQCNNPDNDTINGVVTACSVFNVISSDKANQCKIEAVVNETTEGTLAKLPGCNPIQKGPGDATMYTDAQCPH</sequence>
<name>G1C5Z1_ARMME</name>
<dbReference type="InterPro" id="IPR018535">
    <property type="entry name" value="DUF1996"/>
</dbReference>
<dbReference type="PANTHER" id="PTHR43662:SF3">
    <property type="entry name" value="DOMAIN PROTEIN, PUTATIVE (AFU_ORTHOLOGUE AFUA_6G11970)-RELATED"/>
    <property type="match status" value="1"/>
</dbReference>
<evidence type="ECO:0000259" key="1">
    <source>
        <dbReference type="Pfam" id="PF09362"/>
    </source>
</evidence>
<reference evidence="2" key="1">
    <citation type="journal article" date="2011" name="Fungal Biol.">
        <title>Characterisation of the ArmA adenylation domain implies a more diverse secondary metabolism in the genus Armillaria.</title>
        <authorList>
            <person name="Misiek M."/>
            <person name="Braesel J."/>
            <person name="Hoffmeister D."/>
        </authorList>
    </citation>
    <scope>NUCLEOTIDE SEQUENCE</scope>
    <source>
        <strain evidence="2">DSM3731</strain>
    </source>
</reference>
<dbReference type="EMBL" id="JF743540">
    <property type="protein sequence ID" value="AEL31250.1"/>
    <property type="molecule type" value="Genomic_DNA"/>
</dbReference>
<protein>
    <recommendedName>
        <fullName evidence="1">DUF1996 domain-containing protein</fullName>
    </recommendedName>
</protein>
<accession>G1C5Z1</accession>